<dbReference type="PANTHER" id="PTHR15910:SF1">
    <property type="entry name" value="ARCHAEMETZINCIN-2"/>
    <property type="match status" value="1"/>
</dbReference>
<dbReference type="AlphaFoldDB" id="A0A9E7PN56"/>
<comment type="cofactor">
    <cofactor evidence="1">
        <name>Zn(2+)</name>
        <dbReference type="ChEBI" id="CHEBI:29105"/>
    </cofactor>
</comment>
<evidence type="ECO:0000256" key="4">
    <source>
        <dbReference type="ARBA" id="ARBA00022801"/>
    </source>
</evidence>
<dbReference type="InterPro" id="IPR012962">
    <property type="entry name" value="Pept_M54_archaemetzincn"/>
</dbReference>
<evidence type="ECO:0000256" key="1">
    <source>
        <dbReference type="ARBA" id="ARBA00001947"/>
    </source>
</evidence>
<dbReference type="InterPro" id="IPR024079">
    <property type="entry name" value="MetalloPept_cat_dom_sf"/>
</dbReference>
<dbReference type="PANTHER" id="PTHR15910">
    <property type="entry name" value="ARCHAEMETZINCIN"/>
    <property type="match status" value="1"/>
</dbReference>
<dbReference type="RefSeq" id="WP_257741913.1">
    <property type="nucleotide sequence ID" value="NZ_CP096115.1"/>
</dbReference>
<keyword evidence="5" id="KW-0862">Zinc</keyword>
<dbReference type="KEGG" id="mend:L6E24_10355"/>
<dbReference type="CDD" id="cd11375">
    <property type="entry name" value="Peptidase_M54"/>
    <property type="match status" value="1"/>
</dbReference>
<organism evidence="7 8">
    <name type="scientific">Methanoplanus endosymbiosus</name>
    <dbReference type="NCBI Taxonomy" id="33865"/>
    <lineage>
        <taxon>Archaea</taxon>
        <taxon>Methanobacteriati</taxon>
        <taxon>Methanobacteriota</taxon>
        <taxon>Stenosarchaea group</taxon>
        <taxon>Methanomicrobia</taxon>
        <taxon>Methanomicrobiales</taxon>
        <taxon>Methanomicrobiaceae</taxon>
        <taxon>Methanoplanus</taxon>
    </lineage>
</organism>
<keyword evidence="4" id="KW-0378">Hydrolase</keyword>
<evidence type="ECO:0000313" key="8">
    <source>
        <dbReference type="Proteomes" id="UP001060368"/>
    </source>
</evidence>
<evidence type="ECO:0000256" key="6">
    <source>
        <dbReference type="ARBA" id="ARBA00023049"/>
    </source>
</evidence>
<dbReference type="EMBL" id="CP096115">
    <property type="protein sequence ID" value="UUX91761.1"/>
    <property type="molecule type" value="Genomic_DNA"/>
</dbReference>
<dbReference type="PIRSF" id="PIRSF005785">
    <property type="entry name" value="Zn-prot_arch"/>
    <property type="match status" value="1"/>
</dbReference>
<dbReference type="Pfam" id="PF07998">
    <property type="entry name" value="Peptidase_M54"/>
    <property type="match status" value="1"/>
</dbReference>
<evidence type="ECO:0000256" key="5">
    <source>
        <dbReference type="ARBA" id="ARBA00022833"/>
    </source>
</evidence>
<dbReference type="Proteomes" id="UP001060368">
    <property type="component" value="Chromosome"/>
</dbReference>
<dbReference type="Gene3D" id="3.40.390.10">
    <property type="entry name" value="Collagenase (Catalytic Domain)"/>
    <property type="match status" value="1"/>
</dbReference>
<dbReference type="GeneID" id="74308106"/>
<keyword evidence="3" id="KW-0479">Metal-binding</keyword>
<dbReference type="GO" id="GO:0008237">
    <property type="term" value="F:metallopeptidase activity"/>
    <property type="evidence" value="ECO:0007669"/>
    <property type="project" value="UniProtKB-KW"/>
</dbReference>
<keyword evidence="2" id="KW-0645">Protease</keyword>
<protein>
    <submittedName>
        <fullName evidence="7">Archaemetzincin family Zn-dependent metalloprotease</fullName>
    </submittedName>
</protein>
<dbReference type="InterPro" id="IPR012091">
    <property type="entry name" value="Pept_M54_archaemetzncn_arc/bac"/>
</dbReference>
<dbReference type="GO" id="GO:0008270">
    <property type="term" value="F:zinc ion binding"/>
    <property type="evidence" value="ECO:0007669"/>
    <property type="project" value="InterPro"/>
</dbReference>
<evidence type="ECO:0000256" key="2">
    <source>
        <dbReference type="ARBA" id="ARBA00022670"/>
    </source>
</evidence>
<proteinExistence type="predicted"/>
<name>A0A9E7PN56_9EURY</name>
<dbReference type="SUPFAM" id="SSF55486">
    <property type="entry name" value="Metalloproteases ('zincins'), catalytic domain"/>
    <property type="match status" value="1"/>
</dbReference>
<reference evidence="7" key="1">
    <citation type="submission" date="2022-04" db="EMBL/GenBank/DDBJ databases">
        <title>Complete genome of Methanoplanus endosymbiosus DSM 3599.</title>
        <authorList>
            <person name="Chen S.-C."/>
            <person name="You Y.-T."/>
            <person name="Zhou Y.-Z."/>
            <person name="Lai M.-C."/>
        </authorList>
    </citation>
    <scope>NUCLEOTIDE SEQUENCE</scope>
    <source>
        <strain evidence="7">DSM 3599</strain>
    </source>
</reference>
<accession>A0A9E7PN56</accession>
<evidence type="ECO:0000313" key="7">
    <source>
        <dbReference type="EMBL" id="UUX91761.1"/>
    </source>
</evidence>
<dbReference type="GO" id="GO:0006508">
    <property type="term" value="P:proteolysis"/>
    <property type="evidence" value="ECO:0007669"/>
    <property type="project" value="UniProtKB-KW"/>
</dbReference>
<gene>
    <name evidence="7" type="ORF">L6E24_10355</name>
</gene>
<evidence type="ECO:0000256" key="3">
    <source>
        <dbReference type="ARBA" id="ARBA00022723"/>
    </source>
</evidence>
<keyword evidence="8" id="KW-1185">Reference proteome</keyword>
<sequence length="183" mass="21092">MGILIFWDNDVDRDIRKSAEKMISVILDMPVKSQGNTVMLRGYDRTKNQNDASRILGDMQDFYTRRMGCGNSILIVTGKDLYIQGRDFVFGLARPGINVSIVSNARLKNSWYGRQDNVDDMIDRLVKEGTHELCHCMGLDHCDNPECIMYCPQTLDELDRKKKTLCEKCYQELNIYKFTESAD</sequence>
<dbReference type="NCBIfam" id="NF033823">
    <property type="entry name" value="archmetzin"/>
    <property type="match status" value="1"/>
</dbReference>
<keyword evidence="6 7" id="KW-0482">Metalloprotease</keyword>